<evidence type="ECO:0000313" key="1">
    <source>
        <dbReference type="EMBL" id="CAG8731649.1"/>
    </source>
</evidence>
<proteinExistence type="predicted"/>
<organism evidence="1 2">
    <name type="scientific">Dentiscutata heterogama</name>
    <dbReference type="NCBI Taxonomy" id="1316150"/>
    <lineage>
        <taxon>Eukaryota</taxon>
        <taxon>Fungi</taxon>
        <taxon>Fungi incertae sedis</taxon>
        <taxon>Mucoromycota</taxon>
        <taxon>Glomeromycotina</taxon>
        <taxon>Glomeromycetes</taxon>
        <taxon>Diversisporales</taxon>
        <taxon>Gigasporaceae</taxon>
        <taxon>Dentiscutata</taxon>
    </lineage>
</organism>
<gene>
    <name evidence="1" type="ORF">DHETER_LOCUS13475</name>
</gene>
<dbReference type="Proteomes" id="UP000789702">
    <property type="component" value="Unassembled WGS sequence"/>
</dbReference>
<feature type="non-terminal residue" evidence="1">
    <location>
        <position position="74"/>
    </location>
</feature>
<keyword evidence="2" id="KW-1185">Reference proteome</keyword>
<protein>
    <submittedName>
        <fullName evidence="1">1191_t:CDS:1</fullName>
    </submittedName>
</protein>
<dbReference type="EMBL" id="CAJVPU010037066">
    <property type="protein sequence ID" value="CAG8731649.1"/>
    <property type="molecule type" value="Genomic_DNA"/>
</dbReference>
<comment type="caution">
    <text evidence="1">The sequence shown here is derived from an EMBL/GenBank/DDBJ whole genome shotgun (WGS) entry which is preliminary data.</text>
</comment>
<reference evidence="1" key="1">
    <citation type="submission" date="2021-06" db="EMBL/GenBank/DDBJ databases">
        <authorList>
            <person name="Kallberg Y."/>
            <person name="Tangrot J."/>
            <person name="Rosling A."/>
        </authorList>
    </citation>
    <scope>NUCLEOTIDE SEQUENCE</scope>
    <source>
        <strain evidence="1">IL203A</strain>
    </source>
</reference>
<evidence type="ECO:0000313" key="2">
    <source>
        <dbReference type="Proteomes" id="UP000789702"/>
    </source>
</evidence>
<accession>A0ACA9Q160</accession>
<sequence>MTQLHPLAIVNNNRIYALRQNVSSTSPNPFAEFRIQNLKGPIDEVTLNDAILTPWDARENFSFRVSDYDGMSAT</sequence>
<name>A0ACA9Q160_9GLOM</name>